<keyword evidence="2" id="KW-1185">Reference proteome</keyword>
<reference evidence="1" key="1">
    <citation type="submission" date="2021-06" db="EMBL/GenBank/DDBJ databases">
        <authorList>
            <person name="Kallberg Y."/>
            <person name="Tangrot J."/>
            <person name="Rosling A."/>
        </authorList>
    </citation>
    <scope>NUCLEOTIDE SEQUENCE</scope>
    <source>
        <strain evidence="1">MA461A</strain>
    </source>
</reference>
<organism evidence="1 2">
    <name type="scientific">Racocetra persica</name>
    <dbReference type="NCBI Taxonomy" id="160502"/>
    <lineage>
        <taxon>Eukaryota</taxon>
        <taxon>Fungi</taxon>
        <taxon>Fungi incertae sedis</taxon>
        <taxon>Mucoromycota</taxon>
        <taxon>Glomeromycotina</taxon>
        <taxon>Glomeromycetes</taxon>
        <taxon>Diversisporales</taxon>
        <taxon>Gigasporaceae</taxon>
        <taxon>Racocetra</taxon>
    </lineage>
</organism>
<accession>A0ACA9MB29</accession>
<dbReference type="Proteomes" id="UP000789920">
    <property type="component" value="Unassembled WGS sequence"/>
</dbReference>
<gene>
    <name evidence="1" type="ORF">RPERSI_LOCUS5118</name>
</gene>
<feature type="non-terminal residue" evidence="1">
    <location>
        <position position="1"/>
    </location>
</feature>
<evidence type="ECO:0000313" key="2">
    <source>
        <dbReference type="Proteomes" id="UP000789920"/>
    </source>
</evidence>
<comment type="caution">
    <text evidence="1">The sequence shown here is derived from an EMBL/GenBank/DDBJ whole genome shotgun (WGS) entry which is preliminary data.</text>
</comment>
<sequence>ETIKWGQSSLFRKIGKRIIEESTRVNNTRTLHQIVKGVLAEMVNGISQIDLNEIIKTAV</sequence>
<protein>
    <submittedName>
        <fullName evidence="1">31433_t:CDS:1</fullName>
    </submittedName>
</protein>
<proteinExistence type="predicted"/>
<evidence type="ECO:0000313" key="1">
    <source>
        <dbReference type="EMBL" id="CAG8580346.1"/>
    </source>
</evidence>
<name>A0ACA9MB29_9GLOM</name>
<dbReference type="EMBL" id="CAJVQC010007516">
    <property type="protein sequence ID" value="CAG8580346.1"/>
    <property type="molecule type" value="Genomic_DNA"/>
</dbReference>